<dbReference type="PANTHER" id="PTHR48081">
    <property type="entry name" value="AB HYDROLASE SUPERFAMILY PROTEIN C4A8.06C"/>
    <property type="match status" value="1"/>
</dbReference>
<dbReference type="GO" id="GO:0016787">
    <property type="term" value="F:hydrolase activity"/>
    <property type="evidence" value="ECO:0007669"/>
    <property type="project" value="UniProtKB-KW"/>
</dbReference>
<sequence>MIGILLGAVVASADICNGTTKPDGGYAHLKDIPYVSQDETDPYKLERCKLDLYYPEDTEGFATLVWFHGGGLEGGSKSLMGEFREQEFAVADINYRLYPKAKCPAYINDAAEAVAYIFKHIAEYGGDPSRIYVGGHSAGGYLTLMLVLCPEYIAAYGADADDIRKAYPVSGQTFTHFTIKKERGMSMDLPYIDEYAPINNVRKEGAPLMLITGDRDLEMLCRFEENDCLMSILEHFGHPAVLYELDGFNHSNVIGPAALLIREDIKTDMARTAGKDSE</sequence>
<evidence type="ECO:0000259" key="2">
    <source>
        <dbReference type="Pfam" id="PF20434"/>
    </source>
</evidence>
<dbReference type="InterPro" id="IPR050300">
    <property type="entry name" value="GDXG_lipolytic_enzyme"/>
</dbReference>
<reference evidence="3" key="2">
    <citation type="journal article" date="2021" name="PeerJ">
        <title>Extensive microbial diversity within the chicken gut microbiome revealed by metagenomics and culture.</title>
        <authorList>
            <person name="Gilroy R."/>
            <person name="Ravi A."/>
            <person name="Getino M."/>
            <person name="Pursley I."/>
            <person name="Horton D.L."/>
            <person name="Alikhan N.F."/>
            <person name="Baker D."/>
            <person name="Gharbi K."/>
            <person name="Hall N."/>
            <person name="Watson M."/>
            <person name="Adriaenssens E.M."/>
            <person name="Foster-Nyarko E."/>
            <person name="Jarju S."/>
            <person name="Secka A."/>
            <person name="Antonio M."/>
            <person name="Oren A."/>
            <person name="Chaudhuri R.R."/>
            <person name="La Ragione R."/>
            <person name="Hildebrand F."/>
            <person name="Pallen M.J."/>
        </authorList>
    </citation>
    <scope>NUCLEOTIDE SEQUENCE</scope>
    <source>
        <strain evidence="3">B1-13419</strain>
    </source>
</reference>
<keyword evidence="1 3" id="KW-0378">Hydrolase</keyword>
<protein>
    <submittedName>
        <fullName evidence="3">Alpha/beta hydrolase</fullName>
    </submittedName>
</protein>
<dbReference type="EMBL" id="JADIMD010000124">
    <property type="protein sequence ID" value="MBO8475326.1"/>
    <property type="molecule type" value="Genomic_DNA"/>
</dbReference>
<feature type="domain" description="BD-FAE-like" evidence="2">
    <location>
        <begin position="50"/>
        <end position="148"/>
    </location>
</feature>
<evidence type="ECO:0000313" key="3">
    <source>
        <dbReference type="EMBL" id="MBO8475326.1"/>
    </source>
</evidence>
<accession>A0A9D9INM7</accession>
<dbReference type="InterPro" id="IPR049492">
    <property type="entry name" value="BD-FAE-like_dom"/>
</dbReference>
<gene>
    <name evidence="3" type="ORF">IAB91_08565</name>
</gene>
<dbReference type="PANTHER" id="PTHR48081:SF9">
    <property type="entry name" value="CARBOXYLESTERASE"/>
    <property type="match status" value="1"/>
</dbReference>
<dbReference type="AlphaFoldDB" id="A0A9D9INM7"/>
<name>A0A9D9INM7_9BACT</name>
<evidence type="ECO:0000313" key="4">
    <source>
        <dbReference type="Proteomes" id="UP000823757"/>
    </source>
</evidence>
<comment type="caution">
    <text evidence="3">The sequence shown here is derived from an EMBL/GenBank/DDBJ whole genome shotgun (WGS) entry which is preliminary data.</text>
</comment>
<reference evidence="3" key="1">
    <citation type="submission" date="2020-10" db="EMBL/GenBank/DDBJ databases">
        <authorList>
            <person name="Gilroy R."/>
        </authorList>
    </citation>
    <scope>NUCLEOTIDE SEQUENCE</scope>
    <source>
        <strain evidence="3">B1-13419</strain>
    </source>
</reference>
<organism evidence="3 4">
    <name type="scientific">Candidatus Cryptobacteroides faecigallinarum</name>
    <dbReference type="NCBI Taxonomy" id="2840763"/>
    <lineage>
        <taxon>Bacteria</taxon>
        <taxon>Pseudomonadati</taxon>
        <taxon>Bacteroidota</taxon>
        <taxon>Bacteroidia</taxon>
        <taxon>Bacteroidales</taxon>
        <taxon>Candidatus Cryptobacteroides</taxon>
    </lineage>
</organism>
<evidence type="ECO:0000256" key="1">
    <source>
        <dbReference type="ARBA" id="ARBA00022801"/>
    </source>
</evidence>
<dbReference type="Proteomes" id="UP000823757">
    <property type="component" value="Unassembled WGS sequence"/>
</dbReference>
<dbReference type="Pfam" id="PF20434">
    <property type="entry name" value="BD-FAE"/>
    <property type="match status" value="1"/>
</dbReference>
<dbReference type="Gene3D" id="3.40.50.1820">
    <property type="entry name" value="alpha/beta hydrolase"/>
    <property type="match status" value="1"/>
</dbReference>
<proteinExistence type="predicted"/>
<dbReference type="InterPro" id="IPR029058">
    <property type="entry name" value="AB_hydrolase_fold"/>
</dbReference>
<dbReference type="SUPFAM" id="SSF53474">
    <property type="entry name" value="alpha/beta-Hydrolases"/>
    <property type="match status" value="1"/>
</dbReference>